<protein>
    <submittedName>
        <fullName evidence="1">Uncharacterized protein</fullName>
    </submittedName>
</protein>
<proteinExistence type="predicted"/>
<dbReference type="EMBL" id="JANPWB010000002">
    <property type="protein sequence ID" value="KAJ1208279.1"/>
    <property type="molecule type" value="Genomic_DNA"/>
</dbReference>
<sequence length="107" mass="11768">MSGSARFPLPGASPFFIAGCAYIDAGCYVAGPLHNTAALSCAFSLHFSYIFPGSRILDEHSGCEESWLYYLHFKLCTRYVLYMPLPHLARISVCIVFGGFQDNYVAG</sequence>
<dbReference type="Proteomes" id="UP001066276">
    <property type="component" value="Chromosome 1_2"/>
</dbReference>
<dbReference type="AlphaFoldDB" id="A0AAV7W2T9"/>
<reference evidence="1" key="1">
    <citation type="journal article" date="2022" name="bioRxiv">
        <title>Sequencing and chromosome-scale assembly of the giantPleurodeles waltlgenome.</title>
        <authorList>
            <person name="Brown T."/>
            <person name="Elewa A."/>
            <person name="Iarovenko S."/>
            <person name="Subramanian E."/>
            <person name="Araus A.J."/>
            <person name="Petzold A."/>
            <person name="Susuki M."/>
            <person name="Suzuki K.-i.T."/>
            <person name="Hayashi T."/>
            <person name="Toyoda A."/>
            <person name="Oliveira C."/>
            <person name="Osipova E."/>
            <person name="Leigh N.D."/>
            <person name="Simon A."/>
            <person name="Yun M.H."/>
        </authorList>
    </citation>
    <scope>NUCLEOTIDE SEQUENCE</scope>
    <source>
        <strain evidence="1">20211129_DDA</strain>
        <tissue evidence="1">Liver</tissue>
    </source>
</reference>
<evidence type="ECO:0000313" key="2">
    <source>
        <dbReference type="Proteomes" id="UP001066276"/>
    </source>
</evidence>
<keyword evidence="2" id="KW-1185">Reference proteome</keyword>
<name>A0AAV7W2T9_PLEWA</name>
<accession>A0AAV7W2T9</accession>
<dbReference type="PROSITE" id="PS51257">
    <property type="entry name" value="PROKAR_LIPOPROTEIN"/>
    <property type="match status" value="1"/>
</dbReference>
<gene>
    <name evidence="1" type="ORF">NDU88_003665</name>
</gene>
<organism evidence="1 2">
    <name type="scientific">Pleurodeles waltl</name>
    <name type="common">Iberian ribbed newt</name>
    <dbReference type="NCBI Taxonomy" id="8319"/>
    <lineage>
        <taxon>Eukaryota</taxon>
        <taxon>Metazoa</taxon>
        <taxon>Chordata</taxon>
        <taxon>Craniata</taxon>
        <taxon>Vertebrata</taxon>
        <taxon>Euteleostomi</taxon>
        <taxon>Amphibia</taxon>
        <taxon>Batrachia</taxon>
        <taxon>Caudata</taxon>
        <taxon>Salamandroidea</taxon>
        <taxon>Salamandridae</taxon>
        <taxon>Pleurodelinae</taxon>
        <taxon>Pleurodeles</taxon>
    </lineage>
</organism>
<comment type="caution">
    <text evidence="1">The sequence shown here is derived from an EMBL/GenBank/DDBJ whole genome shotgun (WGS) entry which is preliminary data.</text>
</comment>
<evidence type="ECO:0000313" key="1">
    <source>
        <dbReference type="EMBL" id="KAJ1208279.1"/>
    </source>
</evidence>